<dbReference type="GO" id="GO:0006396">
    <property type="term" value="P:RNA processing"/>
    <property type="evidence" value="ECO:0007669"/>
    <property type="project" value="InterPro"/>
</dbReference>
<dbReference type="EMBL" id="JAEPRD010000108">
    <property type="protein sequence ID" value="KAG2198617.1"/>
    <property type="molecule type" value="Genomic_DNA"/>
</dbReference>
<dbReference type="InterPro" id="IPR035979">
    <property type="entry name" value="RBD_domain_sf"/>
</dbReference>
<dbReference type="GO" id="GO:0003729">
    <property type="term" value="F:mRNA binding"/>
    <property type="evidence" value="ECO:0007669"/>
    <property type="project" value="InterPro"/>
</dbReference>
<organism evidence="9 10">
    <name type="scientific">Mucor saturninus</name>
    <dbReference type="NCBI Taxonomy" id="64648"/>
    <lineage>
        <taxon>Eukaryota</taxon>
        <taxon>Fungi</taxon>
        <taxon>Fungi incertae sedis</taxon>
        <taxon>Mucoromycota</taxon>
        <taxon>Mucoromycotina</taxon>
        <taxon>Mucoromycetes</taxon>
        <taxon>Mucorales</taxon>
        <taxon>Mucorineae</taxon>
        <taxon>Mucoraceae</taxon>
        <taxon>Mucor</taxon>
    </lineage>
</organism>
<dbReference type="GO" id="GO:0005737">
    <property type="term" value="C:cytoplasm"/>
    <property type="evidence" value="ECO:0007669"/>
    <property type="project" value="UniProtKB-SubCell"/>
</dbReference>
<gene>
    <name evidence="9" type="ORF">INT47_001064</name>
</gene>
<name>A0A8H7QTU1_9FUNG</name>
<dbReference type="PANTHER" id="PTHR45894">
    <property type="entry name" value="RNA-BINDING PROTEIN 8A"/>
    <property type="match status" value="1"/>
</dbReference>
<dbReference type="Gene3D" id="3.30.70.330">
    <property type="match status" value="1"/>
</dbReference>
<evidence type="ECO:0000256" key="3">
    <source>
        <dbReference type="ARBA" id="ARBA00022490"/>
    </source>
</evidence>
<dbReference type="InterPro" id="IPR008111">
    <property type="entry name" value="RNA-bd_8"/>
</dbReference>
<dbReference type="InterPro" id="IPR033744">
    <property type="entry name" value="RRM_RBM8"/>
</dbReference>
<evidence type="ECO:0000313" key="10">
    <source>
        <dbReference type="Proteomes" id="UP000603453"/>
    </source>
</evidence>
<keyword evidence="5" id="KW-0539">Nucleus</keyword>
<accession>A0A8H7QTU1</accession>
<evidence type="ECO:0000256" key="2">
    <source>
        <dbReference type="ARBA" id="ARBA00004496"/>
    </source>
</evidence>
<dbReference type="Pfam" id="PF00076">
    <property type="entry name" value="RRM_1"/>
    <property type="match status" value="1"/>
</dbReference>
<dbReference type="AlphaFoldDB" id="A0A8H7QTU1"/>
<dbReference type="PRINTS" id="PR01738">
    <property type="entry name" value="RNABINDINGM8"/>
</dbReference>
<proteinExistence type="predicted"/>
<dbReference type="CDD" id="cd12324">
    <property type="entry name" value="RRM_RBM8"/>
    <property type="match status" value="1"/>
</dbReference>
<evidence type="ECO:0000259" key="8">
    <source>
        <dbReference type="PROSITE" id="PS50102"/>
    </source>
</evidence>
<evidence type="ECO:0000256" key="6">
    <source>
        <dbReference type="PROSITE-ProRule" id="PRU00176"/>
    </source>
</evidence>
<dbReference type="InterPro" id="IPR000504">
    <property type="entry name" value="RRM_dom"/>
</dbReference>
<feature type="domain" description="RRM" evidence="8">
    <location>
        <begin position="49"/>
        <end position="127"/>
    </location>
</feature>
<dbReference type="OrthoDB" id="15688at2759"/>
<keyword evidence="10" id="KW-1185">Reference proteome</keyword>
<sequence>MSRSPERMNIDDDVQIRGRGSNTDITSRLGNRVDTKQQEIEPVRSIEGWIIIVRGLHEETDEESLGERFMEYGTIKNIHLNLDRHTGYVKGYALIEYEARKEAEQAIEQANDTQYLGQTIKVDYAFVKGPVSNGNDRDRRDRRRDRSLSPARD</sequence>
<dbReference type="Proteomes" id="UP000603453">
    <property type="component" value="Unassembled WGS sequence"/>
</dbReference>
<feature type="region of interest" description="Disordered" evidence="7">
    <location>
        <begin position="131"/>
        <end position="153"/>
    </location>
</feature>
<keyword evidence="3" id="KW-0963">Cytoplasm</keyword>
<evidence type="ECO:0000256" key="5">
    <source>
        <dbReference type="ARBA" id="ARBA00023242"/>
    </source>
</evidence>
<protein>
    <recommendedName>
        <fullName evidence="8">RRM domain-containing protein</fullName>
    </recommendedName>
</protein>
<dbReference type="GO" id="GO:0005634">
    <property type="term" value="C:nucleus"/>
    <property type="evidence" value="ECO:0007669"/>
    <property type="project" value="UniProtKB-SubCell"/>
</dbReference>
<keyword evidence="4 6" id="KW-0694">RNA-binding</keyword>
<dbReference type="InterPro" id="IPR012677">
    <property type="entry name" value="Nucleotide-bd_a/b_plait_sf"/>
</dbReference>
<evidence type="ECO:0000256" key="4">
    <source>
        <dbReference type="ARBA" id="ARBA00022884"/>
    </source>
</evidence>
<comment type="subcellular location">
    <subcellularLocation>
        <location evidence="2">Cytoplasm</location>
    </subcellularLocation>
    <subcellularLocation>
        <location evidence="1">Nucleus</location>
    </subcellularLocation>
</comment>
<evidence type="ECO:0000313" key="9">
    <source>
        <dbReference type="EMBL" id="KAG2198617.1"/>
    </source>
</evidence>
<feature type="compositionally biased region" description="Basic and acidic residues" evidence="7">
    <location>
        <begin position="135"/>
        <end position="153"/>
    </location>
</feature>
<dbReference type="PROSITE" id="PS50102">
    <property type="entry name" value="RRM"/>
    <property type="match status" value="1"/>
</dbReference>
<evidence type="ECO:0000256" key="1">
    <source>
        <dbReference type="ARBA" id="ARBA00004123"/>
    </source>
</evidence>
<comment type="caution">
    <text evidence="9">The sequence shown here is derived from an EMBL/GenBank/DDBJ whole genome shotgun (WGS) entry which is preliminary data.</text>
</comment>
<dbReference type="SMART" id="SM00360">
    <property type="entry name" value="RRM"/>
    <property type="match status" value="1"/>
</dbReference>
<dbReference type="SUPFAM" id="SSF54928">
    <property type="entry name" value="RNA-binding domain, RBD"/>
    <property type="match status" value="1"/>
</dbReference>
<reference evidence="9" key="1">
    <citation type="submission" date="2020-12" db="EMBL/GenBank/DDBJ databases">
        <title>Metabolic potential, ecology and presence of endohyphal bacteria is reflected in genomic diversity of Mucoromycotina.</title>
        <authorList>
            <person name="Muszewska A."/>
            <person name="Okrasinska A."/>
            <person name="Steczkiewicz K."/>
            <person name="Drgas O."/>
            <person name="Orlowska M."/>
            <person name="Perlinska-Lenart U."/>
            <person name="Aleksandrzak-Piekarczyk T."/>
            <person name="Szatraj K."/>
            <person name="Zielenkiewicz U."/>
            <person name="Pilsyk S."/>
            <person name="Malc E."/>
            <person name="Mieczkowski P."/>
            <person name="Kruszewska J.S."/>
            <person name="Biernat P."/>
            <person name="Pawlowska J."/>
        </authorList>
    </citation>
    <scope>NUCLEOTIDE SEQUENCE</scope>
    <source>
        <strain evidence="9">WA0000017839</strain>
    </source>
</reference>
<evidence type="ECO:0000256" key="7">
    <source>
        <dbReference type="SAM" id="MobiDB-lite"/>
    </source>
</evidence>